<comment type="caution">
    <text evidence="2">The sequence shown here is derived from an EMBL/GenBank/DDBJ whole genome shotgun (WGS) entry which is preliminary data.</text>
</comment>
<accession>A0A1V5SCQ1</accession>
<dbReference type="AlphaFoldDB" id="A0A1V5SCQ1"/>
<feature type="transmembrane region" description="Helical" evidence="1">
    <location>
        <begin position="169"/>
        <end position="191"/>
    </location>
</feature>
<feature type="transmembrane region" description="Helical" evidence="1">
    <location>
        <begin position="51"/>
        <end position="76"/>
    </location>
</feature>
<evidence type="ECO:0000313" key="2">
    <source>
        <dbReference type="EMBL" id="OQA52299.1"/>
    </source>
</evidence>
<dbReference type="Proteomes" id="UP000485367">
    <property type="component" value="Unassembled WGS sequence"/>
</dbReference>
<protein>
    <recommendedName>
        <fullName evidence="3">SNARE associated Golgi protein</fullName>
    </recommendedName>
</protein>
<reference evidence="2" key="1">
    <citation type="submission" date="2017-02" db="EMBL/GenBank/DDBJ databases">
        <title>Delving into the versatile metabolic prowess of the omnipresent phylum Bacteroidetes.</title>
        <authorList>
            <person name="Nobu M.K."/>
            <person name="Mei R."/>
            <person name="Narihiro T."/>
            <person name="Kuroda K."/>
            <person name="Liu W.-T."/>
        </authorList>
    </citation>
    <scope>NUCLEOTIDE SEQUENCE</scope>
    <source>
        <strain evidence="2">ADurb.Bin280</strain>
    </source>
</reference>
<proteinExistence type="predicted"/>
<keyword evidence="1" id="KW-1133">Transmembrane helix</keyword>
<feature type="transmembrane region" description="Helical" evidence="1">
    <location>
        <begin position="22"/>
        <end position="39"/>
    </location>
</feature>
<evidence type="ECO:0000256" key="1">
    <source>
        <dbReference type="SAM" id="Phobius"/>
    </source>
</evidence>
<gene>
    <name evidence="2" type="ORF">BWY43_00563</name>
</gene>
<name>A0A1V5SCQ1_9BACT</name>
<evidence type="ECO:0008006" key="3">
    <source>
        <dbReference type="Google" id="ProtNLM"/>
    </source>
</evidence>
<sequence length="193" mass="21179">MEKKQLLSQGIDKYKNWHFKNTFLAVLALIVFFIVAKLPSFQGIISHFSALGYLGAFVGGLFFVSVFTIAPSAVLIFDVAQSLDPINVAIAAGLGTVIGDYLILRFLKDSVFDELSSLFDSRFRTTVRKLFATPYFAWLIPILGAAVIASPLPDEAGICLLGLSKIRTWQFLLLTFILNSMGILVIILVAATK</sequence>
<dbReference type="EMBL" id="MWBO01000037">
    <property type="protein sequence ID" value="OQA52299.1"/>
    <property type="molecule type" value="Genomic_DNA"/>
</dbReference>
<organism evidence="2">
    <name type="scientific">candidate division WS2 bacterium ADurb.Bin280</name>
    <dbReference type="NCBI Taxonomy" id="1852829"/>
    <lineage>
        <taxon>Bacteria</taxon>
        <taxon>candidate division WS2</taxon>
    </lineage>
</organism>
<feature type="transmembrane region" description="Helical" evidence="1">
    <location>
        <begin position="127"/>
        <end position="149"/>
    </location>
</feature>
<keyword evidence="1" id="KW-0812">Transmembrane</keyword>
<keyword evidence="1" id="KW-0472">Membrane</keyword>